<accession>A0A556AKL5</accession>
<gene>
    <name evidence="2" type="ORF">FOZ76_14335</name>
</gene>
<dbReference type="Gene3D" id="3.40.190.150">
    <property type="entry name" value="Bordetella uptake gene, domain 1"/>
    <property type="match status" value="1"/>
</dbReference>
<dbReference type="AlphaFoldDB" id="A0A556AKL5"/>
<dbReference type="PANTHER" id="PTHR42928:SF5">
    <property type="entry name" value="BLR1237 PROTEIN"/>
    <property type="match status" value="1"/>
</dbReference>
<reference evidence="2 3" key="1">
    <citation type="submission" date="2019-07" db="EMBL/GenBank/DDBJ databases">
        <title>Qingshengfaniella alkalisoli gen. nov., sp. nov., isolated from saline soil.</title>
        <authorList>
            <person name="Xu L."/>
            <person name="Huang X.-X."/>
            <person name="Sun J.-Q."/>
        </authorList>
    </citation>
    <scope>NUCLEOTIDE SEQUENCE [LARGE SCALE GENOMIC DNA]</scope>
    <source>
        <strain evidence="2 3">DSM 27279</strain>
    </source>
</reference>
<proteinExistence type="inferred from homology"/>
<dbReference type="Proteomes" id="UP000318405">
    <property type="component" value="Unassembled WGS sequence"/>
</dbReference>
<dbReference type="PANTHER" id="PTHR42928">
    <property type="entry name" value="TRICARBOXYLATE-BINDING PROTEIN"/>
    <property type="match status" value="1"/>
</dbReference>
<organism evidence="2 3">
    <name type="scientific">Verticiella sediminum</name>
    <dbReference type="NCBI Taxonomy" id="1247510"/>
    <lineage>
        <taxon>Bacteria</taxon>
        <taxon>Pseudomonadati</taxon>
        <taxon>Pseudomonadota</taxon>
        <taxon>Betaproteobacteria</taxon>
        <taxon>Burkholderiales</taxon>
        <taxon>Alcaligenaceae</taxon>
        <taxon>Verticiella</taxon>
    </lineage>
</organism>
<keyword evidence="3" id="KW-1185">Reference proteome</keyword>
<dbReference type="InterPro" id="IPR005064">
    <property type="entry name" value="BUG"/>
</dbReference>
<dbReference type="CDD" id="cd07012">
    <property type="entry name" value="PBP2_Bug_TTT"/>
    <property type="match status" value="1"/>
</dbReference>
<dbReference type="EMBL" id="VLTJ01000028">
    <property type="protein sequence ID" value="TSH93431.1"/>
    <property type="molecule type" value="Genomic_DNA"/>
</dbReference>
<sequence>MEGGLRGRRRRRTAMTGTTGSISLRRRAVLSAMATAVLPGFAAAAAGGEVIRLVIPYPVGGGTDIIGRLLAATGSERLGRAVVPENRGGADGLIGIRVVAQARPDGSVLGISGIGTSVTLALTQKNMPFLMGRDLEPIAHLGAFGNLIVVHTQSPYPDLPALLAAARGRSEPFFCGTPAQGSPSYITLRYLCTAAQVDISSVSYQGHGQILNDLLGGQLDMALLSVPIARAAIEAGQLRALAVTSAERSSVLPDVPTVREGGIDDFDASLWNVLVTAKGAPEPVIEQLNEAANASFASAHAREVLHTAGVEFRPYTVAETRAFVAQEGERWRRITRAAGIEPA</sequence>
<comment type="similarity">
    <text evidence="1">Belongs to the UPF0065 (bug) family.</text>
</comment>
<dbReference type="OrthoDB" id="9780943at2"/>
<evidence type="ECO:0000313" key="2">
    <source>
        <dbReference type="EMBL" id="TSH93431.1"/>
    </source>
</evidence>
<evidence type="ECO:0000313" key="3">
    <source>
        <dbReference type="Proteomes" id="UP000318405"/>
    </source>
</evidence>
<dbReference type="PIRSF" id="PIRSF017082">
    <property type="entry name" value="YflP"/>
    <property type="match status" value="1"/>
</dbReference>
<protein>
    <submittedName>
        <fullName evidence="2">Tripartite tricarboxylate transporter substrate binding protein</fullName>
    </submittedName>
</protein>
<name>A0A556AKL5_9BURK</name>
<dbReference type="Gene3D" id="3.40.190.10">
    <property type="entry name" value="Periplasmic binding protein-like II"/>
    <property type="match status" value="1"/>
</dbReference>
<comment type="caution">
    <text evidence="2">The sequence shown here is derived from an EMBL/GenBank/DDBJ whole genome shotgun (WGS) entry which is preliminary data.</text>
</comment>
<dbReference type="Pfam" id="PF03401">
    <property type="entry name" value="TctC"/>
    <property type="match status" value="1"/>
</dbReference>
<dbReference type="InterPro" id="IPR042100">
    <property type="entry name" value="Bug_dom1"/>
</dbReference>
<evidence type="ECO:0000256" key="1">
    <source>
        <dbReference type="ARBA" id="ARBA00006987"/>
    </source>
</evidence>
<dbReference type="SUPFAM" id="SSF53850">
    <property type="entry name" value="Periplasmic binding protein-like II"/>
    <property type="match status" value="1"/>
</dbReference>